<comment type="caution">
    <text evidence="2">The sequence shown here is derived from an EMBL/GenBank/DDBJ whole genome shotgun (WGS) entry which is preliminary data.</text>
</comment>
<accession>A0A3N0J036</accession>
<reference evidence="1 3" key="1">
    <citation type="journal article" date="2018" name="Elife">
        <title>Discovery and characterization of a prevalent human gut bacterial enzyme sufficient for the inactivation of a family of plant toxins.</title>
        <authorList>
            <person name="Koppel N."/>
            <person name="Bisanz J.E."/>
            <person name="Pandelia M.E."/>
            <person name="Turnbaugh P.J."/>
            <person name="Balskus E.P."/>
        </authorList>
    </citation>
    <scope>NUCLEOTIDE SEQUENCE [LARGE SCALE GENOMIC DNA]</scope>
    <source>
        <strain evidence="1 3">DSM 16107</strain>
    </source>
</reference>
<dbReference type="RefSeq" id="WP_114547887.1">
    <property type="nucleotide sequence ID" value="NZ_PPTT01000050.1"/>
</dbReference>
<dbReference type="OrthoDB" id="3173626at2"/>
<evidence type="ECO:0000313" key="1">
    <source>
        <dbReference type="EMBL" id="RDB63084.1"/>
    </source>
</evidence>
<reference evidence="2" key="3">
    <citation type="journal article" date="2019" name="Microbiol. Resour. Announc.">
        <title>Draft Genome Sequences of Type Strains of Gordonibacter faecihominis, Paraeggerthella hongkongensis, Parvibacter caecicola,Slackia equolifaciens, Slackia faecicanis, and Slackia isoflavoniconvertens.</title>
        <authorList>
            <person name="Danylec N."/>
            <person name="Stoll D.A."/>
            <person name="Dotsch A."/>
            <person name="Huch M."/>
        </authorList>
    </citation>
    <scope>NUCLEOTIDE SEQUENCE</scope>
    <source>
        <strain evidence="2">DSM 16107</strain>
    </source>
</reference>
<proteinExistence type="predicted"/>
<evidence type="ECO:0000313" key="2">
    <source>
        <dbReference type="EMBL" id="RNM42356.1"/>
    </source>
</evidence>
<name>A0A3N0J036_9ACTN</name>
<sequence>MSDIEVFTIDDDFDPLAELSIDEEEVAQETDYLPPIPDAELSVVPPKVELPPAERIAKLIEGIPGQMVRILRTVELCREPRTMSELAAEVDAEFPNEVSVYTAAQLVQLLERAGGVERVEDEAPADAGESLVDADGFIVVTPAPPVRYVATQAGLDAAEARVSEAAIIAMLQEEPQYLPLYERIFSMCSREGGCPVKELDAAIDHDPLCVEPRRFCGYFLGKLERLGALEWNTVWTVSALGTQVMASDIFSRN</sequence>
<dbReference type="AlphaFoldDB" id="A0A3N0J036"/>
<reference evidence="4" key="2">
    <citation type="submission" date="2018-05" db="EMBL/GenBank/DDBJ databases">
        <title>Genome Sequencing of selected type strains of the family Eggerthellaceae.</title>
        <authorList>
            <person name="Danylec N."/>
            <person name="Stoll D.A."/>
            <person name="Doetsch A."/>
            <person name="Huch M."/>
        </authorList>
    </citation>
    <scope>NUCLEOTIDE SEQUENCE [LARGE SCALE GENOMIC DNA]</scope>
    <source>
        <strain evidence="4">DSM 16107</strain>
    </source>
</reference>
<dbReference type="Proteomes" id="UP000253817">
    <property type="component" value="Unassembled WGS sequence"/>
</dbReference>
<organism evidence="2 4">
    <name type="scientific">Eggerthella sinensis</name>
    <dbReference type="NCBI Taxonomy" id="242230"/>
    <lineage>
        <taxon>Bacteria</taxon>
        <taxon>Bacillati</taxon>
        <taxon>Actinomycetota</taxon>
        <taxon>Coriobacteriia</taxon>
        <taxon>Eggerthellales</taxon>
        <taxon>Eggerthellaceae</taxon>
        <taxon>Eggerthella</taxon>
    </lineage>
</organism>
<dbReference type="EMBL" id="QICC01000014">
    <property type="protein sequence ID" value="RNM42356.1"/>
    <property type="molecule type" value="Genomic_DNA"/>
</dbReference>
<gene>
    <name evidence="1" type="ORF">C1876_16900</name>
    <name evidence="2" type="ORF">DMP09_05335</name>
</gene>
<evidence type="ECO:0000313" key="4">
    <source>
        <dbReference type="Proteomes" id="UP000270112"/>
    </source>
</evidence>
<dbReference type="Proteomes" id="UP000270112">
    <property type="component" value="Unassembled WGS sequence"/>
</dbReference>
<keyword evidence="3" id="KW-1185">Reference proteome</keyword>
<evidence type="ECO:0000313" key="3">
    <source>
        <dbReference type="Proteomes" id="UP000253817"/>
    </source>
</evidence>
<protein>
    <submittedName>
        <fullName evidence="2">Uncharacterized protein</fullName>
    </submittedName>
</protein>
<dbReference type="EMBL" id="PPTT01000050">
    <property type="protein sequence ID" value="RDB63084.1"/>
    <property type="molecule type" value="Genomic_DNA"/>
</dbReference>